<dbReference type="AlphaFoldDB" id="A0AAW2JHJ0"/>
<reference evidence="2" key="1">
    <citation type="submission" date="2020-06" db="EMBL/GenBank/DDBJ databases">
        <authorList>
            <person name="Li T."/>
            <person name="Hu X."/>
            <person name="Zhang T."/>
            <person name="Song X."/>
            <person name="Zhang H."/>
            <person name="Dai N."/>
            <person name="Sheng W."/>
            <person name="Hou X."/>
            <person name="Wei L."/>
        </authorList>
    </citation>
    <scope>NUCLEOTIDE SEQUENCE</scope>
    <source>
        <strain evidence="2">G02</strain>
        <tissue evidence="2">Leaf</tissue>
    </source>
</reference>
<keyword evidence="1" id="KW-0472">Membrane</keyword>
<accession>A0AAW2JHJ0</accession>
<feature type="transmembrane region" description="Helical" evidence="1">
    <location>
        <begin position="83"/>
        <end position="100"/>
    </location>
</feature>
<evidence type="ECO:0000313" key="2">
    <source>
        <dbReference type="EMBL" id="KAL0294196.1"/>
    </source>
</evidence>
<sequence>MASTVCELLWVSFMLRDFCVPVSQPIPFLCDKKVALHITANPVFNERTKQLKLIVTWCVIISNVVLLRFLTSLGLNSLQTSSPRPFLFLFFAQLLFKLGLKSSLRGDVEIMQKVQKQSRCRVVAVIKEDEGGDVWRVI</sequence>
<protein>
    <submittedName>
        <fullName evidence="2">Uncharacterized protein</fullName>
    </submittedName>
</protein>
<name>A0AAW2JHJ0_SESRA</name>
<organism evidence="2">
    <name type="scientific">Sesamum radiatum</name>
    <name type="common">Black benniseed</name>
    <dbReference type="NCBI Taxonomy" id="300843"/>
    <lineage>
        <taxon>Eukaryota</taxon>
        <taxon>Viridiplantae</taxon>
        <taxon>Streptophyta</taxon>
        <taxon>Embryophyta</taxon>
        <taxon>Tracheophyta</taxon>
        <taxon>Spermatophyta</taxon>
        <taxon>Magnoliopsida</taxon>
        <taxon>eudicotyledons</taxon>
        <taxon>Gunneridae</taxon>
        <taxon>Pentapetalae</taxon>
        <taxon>asterids</taxon>
        <taxon>lamiids</taxon>
        <taxon>Lamiales</taxon>
        <taxon>Pedaliaceae</taxon>
        <taxon>Sesamum</taxon>
    </lineage>
</organism>
<proteinExistence type="predicted"/>
<dbReference type="EMBL" id="JACGWJ010000213">
    <property type="protein sequence ID" value="KAL0294196.1"/>
    <property type="molecule type" value="Genomic_DNA"/>
</dbReference>
<keyword evidence="1" id="KW-0812">Transmembrane</keyword>
<gene>
    <name evidence="2" type="ORF">Sradi_6900200</name>
</gene>
<keyword evidence="1" id="KW-1133">Transmembrane helix</keyword>
<reference evidence="2" key="2">
    <citation type="journal article" date="2024" name="Plant">
        <title>Genomic evolution and insights into agronomic trait innovations of Sesamum species.</title>
        <authorList>
            <person name="Miao H."/>
            <person name="Wang L."/>
            <person name="Qu L."/>
            <person name="Liu H."/>
            <person name="Sun Y."/>
            <person name="Le M."/>
            <person name="Wang Q."/>
            <person name="Wei S."/>
            <person name="Zheng Y."/>
            <person name="Lin W."/>
            <person name="Duan Y."/>
            <person name="Cao H."/>
            <person name="Xiong S."/>
            <person name="Wang X."/>
            <person name="Wei L."/>
            <person name="Li C."/>
            <person name="Ma Q."/>
            <person name="Ju M."/>
            <person name="Zhao R."/>
            <person name="Li G."/>
            <person name="Mu C."/>
            <person name="Tian Q."/>
            <person name="Mei H."/>
            <person name="Zhang T."/>
            <person name="Gao T."/>
            <person name="Zhang H."/>
        </authorList>
    </citation>
    <scope>NUCLEOTIDE SEQUENCE</scope>
    <source>
        <strain evidence="2">G02</strain>
    </source>
</reference>
<feature type="transmembrane region" description="Helical" evidence="1">
    <location>
        <begin position="53"/>
        <end position="71"/>
    </location>
</feature>
<comment type="caution">
    <text evidence="2">The sequence shown here is derived from an EMBL/GenBank/DDBJ whole genome shotgun (WGS) entry which is preliminary data.</text>
</comment>
<evidence type="ECO:0000256" key="1">
    <source>
        <dbReference type="SAM" id="Phobius"/>
    </source>
</evidence>